<evidence type="ECO:0000256" key="18">
    <source>
        <dbReference type="ARBA" id="ARBA00023180"/>
    </source>
</evidence>
<dbReference type="GO" id="GO:0005886">
    <property type="term" value="C:plasma membrane"/>
    <property type="evidence" value="ECO:0007669"/>
    <property type="project" value="UniProtKB-SubCell"/>
</dbReference>
<keyword evidence="13" id="KW-0130">Cell adhesion</keyword>
<proteinExistence type="inferred from homology"/>
<comment type="subcellular location">
    <subcellularLocation>
        <location evidence="2">Cell membrane</location>
        <topology evidence="2">Single-pass type I membrane protein</topology>
    </subcellularLocation>
    <subcellularLocation>
        <location evidence="3">Cell projection</location>
        <location evidence="3">Filopodium</location>
    </subcellularLocation>
    <subcellularLocation>
        <location evidence="4">Cell projection</location>
        <location evidence="4">Lamellipodium</location>
    </subcellularLocation>
    <subcellularLocation>
        <location evidence="1">Cytoplasm</location>
        <location evidence="1">Cytoskeleton</location>
    </subcellularLocation>
    <subcellularLocation>
        <location evidence="5">Secreted</location>
    </subcellularLocation>
</comment>
<keyword evidence="8" id="KW-1003">Cell membrane</keyword>
<dbReference type="GO" id="GO:0007155">
    <property type="term" value="P:cell adhesion"/>
    <property type="evidence" value="ECO:0007669"/>
    <property type="project" value="UniProtKB-KW"/>
</dbReference>
<dbReference type="GO" id="GO:0005125">
    <property type="term" value="F:cytokine activity"/>
    <property type="evidence" value="ECO:0007669"/>
    <property type="project" value="TreeGrafter"/>
</dbReference>
<evidence type="ECO:0000256" key="5">
    <source>
        <dbReference type="ARBA" id="ARBA00004613"/>
    </source>
</evidence>
<evidence type="ECO:0000256" key="21">
    <source>
        <dbReference type="ARBA" id="ARBA00030364"/>
    </source>
</evidence>
<dbReference type="SUPFAM" id="SSF47266">
    <property type="entry name" value="4-helical cytokines"/>
    <property type="match status" value="1"/>
</dbReference>
<evidence type="ECO:0000256" key="6">
    <source>
        <dbReference type="ARBA" id="ARBA00010419"/>
    </source>
</evidence>
<keyword evidence="19" id="KW-0206">Cytoskeleton</keyword>
<feature type="chain" id="PRO_5043395137" description="Kit ligand" evidence="25">
    <location>
        <begin position="23"/>
        <end position="264"/>
    </location>
</feature>
<reference evidence="26" key="1">
    <citation type="thesis" date="2020" institute="ProQuest LLC" country="789 East Eisenhower Parkway, Ann Arbor, MI, USA">
        <title>Comparative Genomics and Chromosome Evolution.</title>
        <authorList>
            <person name="Mudd A.B."/>
        </authorList>
    </citation>
    <scope>NUCLEOTIDE SEQUENCE</scope>
    <source>
        <strain evidence="26">237g6f4</strain>
        <tissue evidence="26">Blood</tissue>
    </source>
</reference>
<dbReference type="GO" id="GO:0005856">
    <property type="term" value="C:cytoskeleton"/>
    <property type="evidence" value="ECO:0007669"/>
    <property type="project" value="UniProtKB-SubCell"/>
</dbReference>
<dbReference type="Pfam" id="PF02404">
    <property type="entry name" value="SCF"/>
    <property type="match status" value="1"/>
</dbReference>
<dbReference type="GO" id="GO:0008083">
    <property type="term" value="F:growth factor activity"/>
    <property type="evidence" value="ECO:0007669"/>
    <property type="project" value="UniProtKB-KW"/>
</dbReference>
<comment type="similarity">
    <text evidence="6">Belongs to the SCF family.</text>
</comment>
<dbReference type="AlphaFoldDB" id="A0AAV7BZN6"/>
<feature type="transmembrane region" description="Helical" evidence="24">
    <location>
        <begin position="204"/>
        <end position="226"/>
    </location>
</feature>
<keyword evidence="11 24" id="KW-0812">Transmembrane</keyword>
<keyword evidence="16 24" id="KW-0472">Membrane</keyword>
<keyword evidence="14 24" id="KW-1133">Transmembrane helix</keyword>
<keyword evidence="9" id="KW-0963">Cytoplasm</keyword>
<evidence type="ECO:0000313" key="26">
    <source>
        <dbReference type="EMBL" id="KAG8578154.1"/>
    </source>
</evidence>
<evidence type="ECO:0000256" key="15">
    <source>
        <dbReference type="ARBA" id="ARBA00023030"/>
    </source>
</evidence>
<keyword evidence="10" id="KW-0964">Secreted</keyword>
<dbReference type="GO" id="GO:0008284">
    <property type="term" value="P:positive regulation of cell population proliferation"/>
    <property type="evidence" value="ECO:0007669"/>
    <property type="project" value="TreeGrafter"/>
</dbReference>
<evidence type="ECO:0000256" key="8">
    <source>
        <dbReference type="ARBA" id="ARBA00022475"/>
    </source>
</evidence>
<dbReference type="GO" id="GO:0005576">
    <property type="term" value="C:extracellular region"/>
    <property type="evidence" value="ECO:0007669"/>
    <property type="project" value="UniProtKB-SubCell"/>
</dbReference>
<evidence type="ECO:0000256" key="13">
    <source>
        <dbReference type="ARBA" id="ARBA00022889"/>
    </source>
</evidence>
<keyword evidence="17" id="KW-1015">Disulfide bond</keyword>
<dbReference type="InterPro" id="IPR003452">
    <property type="entry name" value="SCF"/>
</dbReference>
<dbReference type="PANTHER" id="PTHR11574:SF0">
    <property type="entry name" value="KIT LIGAND"/>
    <property type="match status" value="1"/>
</dbReference>
<evidence type="ECO:0000256" key="16">
    <source>
        <dbReference type="ARBA" id="ARBA00023136"/>
    </source>
</evidence>
<evidence type="ECO:0000256" key="14">
    <source>
        <dbReference type="ARBA" id="ARBA00022989"/>
    </source>
</evidence>
<evidence type="ECO:0000313" key="27">
    <source>
        <dbReference type="Proteomes" id="UP000824782"/>
    </source>
</evidence>
<evidence type="ECO:0000256" key="2">
    <source>
        <dbReference type="ARBA" id="ARBA00004251"/>
    </source>
</evidence>
<evidence type="ECO:0000256" key="25">
    <source>
        <dbReference type="SAM" id="SignalP"/>
    </source>
</evidence>
<evidence type="ECO:0000256" key="24">
    <source>
        <dbReference type="SAM" id="Phobius"/>
    </source>
</evidence>
<organism evidence="26 27">
    <name type="scientific">Engystomops pustulosus</name>
    <name type="common">Tungara frog</name>
    <name type="synonym">Physalaemus pustulosus</name>
    <dbReference type="NCBI Taxonomy" id="76066"/>
    <lineage>
        <taxon>Eukaryota</taxon>
        <taxon>Metazoa</taxon>
        <taxon>Chordata</taxon>
        <taxon>Craniata</taxon>
        <taxon>Vertebrata</taxon>
        <taxon>Euteleostomi</taxon>
        <taxon>Amphibia</taxon>
        <taxon>Batrachia</taxon>
        <taxon>Anura</taxon>
        <taxon>Neobatrachia</taxon>
        <taxon>Hyloidea</taxon>
        <taxon>Leptodactylidae</taxon>
        <taxon>Leiuperinae</taxon>
        <taxon>Engystomops</taxon>
    </lineage>
</organism>
<protein>
    <recommendedName>
        <fullName evidence="7">Kit ligand</fullName>
    </recommendedName>
    <alternativeName>
        <fullName evidence="21">Mast cell growth factor</fullName>
    </alternativeName>
    <alternativeName>
        <fullName evidence="23">Stem cell factor</fullName>
    </alternativeName>
    <alternativeName>
        <fullName evidence="22">c-Kit ligand</fullName>
    </alternativeName>
</protein>
<evidence type="ECO:0000256" key="10">
    <source>
        <dbReference type="ARBA" id="ARBA00022525"/>
    </source>
</evidence>
<evidence type="ECO:0000256" key="9">
    <source>
        <dbReference type="ARBA" id="ARBA00022490"/>
    </source>
</evidence>
<gene>
    <name evidence="26" type="ORF">GDO81_010401</name>
</gene>
<feature type="signal peptide" evidence="25">
    <location>
        <begin position="1"/>
        <end position="22"/>
    </location>
</feature>
<evidence type="ECO:0000256" key="19">
    <source>
        <dbReference type="ARBA" id="ARBA00023212"/>
    </source>
</evidence>
<keyword evidence="15" id="KW-0339">Growth factor</keyword>
<evidence type="ECO:0000256" key="23">
    <source>
        <dbReference type="ARBA" id="ARBA00033123"/>
    </source>
</evidence>
<dbReference type="GO" id="GO:0030175">
    <property type="term" value="C:filopodium"/>
    <property type="evidence" value="ECO:0007669"/>
    <property type="project" value="UniProtKB-SubCell"/>
</dbReference>
<dbReference type="GO" id="GO:0005173">
    <property type="term" value="F:stem cell factor receptor binding"/>
    <property type="evidence" value="ECO:0007669"/>
    <property type="project" value="InterPro"/>
</dbReference>
<dbReference type="GO" id="GO:0030027">
    <property type="term" value="C:lamellipodium"/>
    <property type="evidence" value="ECO:0007669"/>
    <property type="project" value="UniProtKB-SubCell"/>
</dbReference>
<dbReference type="Gene3D" id="1.20.1250.10">
    <property type="match status" value="1"/>
</dbReference>
<sequence length="264" mass="30343">MKKTKTWIITCIYLQLFFVCFGSPCTNPLTDAVNDIEKLVGNLPNDYIMRLKRVPAKDHLAKHCWLYVMVHELSNRLELLVYKFSTTSQNYRILGDLSLIFREIRNCVHLNEQMEFVEEYLDNVSDGEFVPRDFFNSVTSTFDVFKDINNTNYNTTCVVPTSDPELGDYVTNRNTQYASSHLRNNTRLGYTEPSEMNSRLSLQWPSIASIALMSLVVGFAFGVLCWKVKHRSGHSESEIPDICVDQRGANENMLQQTAREVSVI</sequence>
<name>A0AAV7BZN6_ENGPU</name>
<comment type="caution">
    <text evidence="26">The sequence shown here is derived from an EMBL/GenBank/DDBJ whole genome shotgun (WGS) entry which is preliminary data.</text>
</comment>
<keyword evidence="27" id="KW-1185">Reference proteome</keyword>
<dbReference type="PANTHER" id="PTHR11574">
    <property type="entry name" value="KIT LIGAND"/>
    <property type="match status" value="1"/>
</dbReference>
<evidence type="ECO:0000256" key="12">
    <source>
        <dbReference type="ARBA" id="ARBA00022729"/>
    </source>
</evidence>
<accession>A0AAV7BZN6</accession>
<evidence type="ECO:0000256" key="11">
    <source>
        <dbReference type="ARBA" id="ARBA00022692"/>
    </source>
</evidence>
<keyword evidence="20" id="KW-0966">Cell projection</keyword>
<keyword evidence="18" id="KW-0325">Glycoprotein</keyword>
<evidence type="ECO:0000256" key="17">
    <source>
        <dbReference type="ARBA" id="ARBA00023157"/>
    </source>
</evidence>
<evidence type="ECO:0000256" key="7">
    <source>
        <dbReference type="ARBA" id="ARBA00017304"/>
    </source>
</evidence>
<evidence type="ECO:0000256" key="22">
    <source>
        <dbReference type="ARBA" id="ARBA00032898"/>
    </source>
</evidence>
<dbReference type="Proteomes" id="UP000824782">
    <property type="component" value="Unassembled WGS sequence"/>
</dbReference>
<evidence type="ECO:0000256" key="20">
    <source>
        <dbReference type="ARBA" id="ARBA00023273"/>
    </source>
</evidence>
<dbReference type="EMBL" id="WNYA01000004">
    <property type="protein sequence ID" value="KAG8578154.1"/>
    <property type="molecule type" value="Genomic_DNA"/>
</dbReference>
<evidence type="ECO:0000256" key="4">
    <source>
        <dbReference type="ARBA" id="ARBA00004510"/>
    </source>
</evidence>
<evidence type="ECO:0000256" key="1">
    <source>
        <dbReference type="ARBA" id="ARBA00004245"/>
    </source>
</evidence>
<evidence type="ECO:0000256" key="3">
    <source>
        <dbReference type="ARBA" id="ARBA00004486"/>
    </source>
</evidence>
<dbReference type="InterPro" id="IPR009079">
    <property type="entry name" value="4_helix_cytokine-like_core"/>
</dbReference>
<keyword evidence="12 25" id="KW-0732">Signal</keyword>